<dbReference type="GO" id="GO:0009024">
    <property type="term" value="F:tagatose-6-phosphate kinase activity"/>
    <property type="evidence" value="ECO:0007669"/>
    <property type="project" value="InterPro"/>
</dbReference>
<dbReference type="PANTHER" id="PTHR39340:SF1">
    <property type="entry name" value="SULFOFRUCTOSEPHOSPHATE ALDOLASE"/>
    <property type="match status" value="1"/>
</dbReference>
<protein>
    <recommendedName>
        <fullName evidence="6">Tagatose 1,6-diphosphate aldolase</fullName>
        <ecNumber evidence="6">4.1.2.40</ecNumber>
    </recommendedName>
    <alternativeName>
        <fullName evidence="6">D-tagatose-1,6-bisphosphate aldolase</fullName>
    </alternativeName>
    <alternativeName>
        <fullName evidence="6">Tagatose-bisphosphate aldolase</fullName>
    </alternativeName>
</protein>
<name>A0A7Z7VXA7_STASC</name>
<dbReference type="EC" id="4.1.2.40" evidence="6"/>
<evidence type="ECO:0000256" key="6">
    <source>
        <dbReference type="HAMAP-Rule" id="MF_00734"/>
    </source>
</evidence>
<dbReference type="NCBIfam" id="NF009498">
    <property type="entry name" value="PRK12858.1"/>
    <property type="match status" value="1"/>
</dbReference>
<sequence>MVKDLSHLVNDKGFIAALAIDQRGALKRMLGNDISDKAIEQFKVIVSESLTPYASSILLDPEYGLPAAACREPLCGLMLAYEKTGYDKTEPGRLPDLLDNWSVKRLKEAGANAIKLLIYVDVDESEDINIKKEAFVERVGAECHSEDIPFFLEILTYDATIEDNQSIEYAKLKPHKVNQAMEIYSQPRFQVDVLKVEIPVNMSFVEGFSEKEVVYTQSEAAQHFKAQADHTPLPYIFLSAGVSAQLFQETLIFAHKSGSTFNGVLCGRATWAGATQLYRNENMSQAQSWLTNEGVKNIEALNKVLEKTATPIQSL</sequence>
<dbReference type="GO" id="GO:2001059">
    <property type="term" value="P:D-tagatose 6-phosphate catabolic process"/>
    <property type="evidence" value="ECO:0007669"/>
    <property type="project" value="UniProtKB-UniRule"/>
</dbReference>
<evidence type="ECO:0000313" key="9">
    <source>
        <dbReference type="Proteomes" id="UP000264146"/>
    </source>
</evidence>
<dbReference type="RefSeq" id="WP_016425038.1">
    <property type="nucleotide sequence ID" value="NZ_CABKRV010000001.1"/>
</dbReference>
<dbReference type="Gene3D" id="3.20.20.70">
    <property type="entry name" value="Aldolase class I"/>
    <property type="match status" value="1"/>
</dbReference>
<dbReference type="EMBL" id="LR962863">
    <property type="protein sequence ID" value="CAD7359875.1"/>
    <property type="molecule type" value="Genomic_DNA"/>
</dbReference>
<evidence type="ECO:0000256" key="4">
    <source>
        <dbReference type="ARBA" id="ARBA00022736"/>
    </source>
</evidence>
<comment type="similarity">
    <text evidence="3 6">Belongs to the aldolase LacD family.</text>
</comment>
<dbReference type="AlphaFoldDB" id="A0A7Z7VXA7"/>
<dbReference type="UniPathway" id="UPA00704">
    <property type="reaction ID" value="UER00716"/>
</dbReference>
<evidence type="ECO:0000313" key="8">
    <source>
        <dbReference type="EMBL" id="SUM89091.1"/>
    </source>
</evidence>
<dbReference type="Pfam" id="PF01791">
    <property type="entry name" value="DeoC"/>
    <property type="match status" value="1"/>
</dbReference>
<reference evidence="8" key="1">
    <citation type="submission" date="2018-06" db="EMBL/GenBank/DDBJ databases">
        <authorList>
            <consortium name="Pathogen Informatics"/>
            <person name="Doyle S."/>
        </authorList>
    </citation>
    <scope>NUCLEOTIDE SEQUENCE [LARGE SCALE GENOMIC DNA]</scope>
    <source>
        <strain evidence="8">NCTC12218</strain>
    </source>
</reference>
<keyword evidence="4 6" id="KW-0423">Lactose metabolism</keyword>
<comment type="catalytic activity">
    <reaction evidence="1 6">
        <text>D-tagatofuranose 1,6-bisphosphate = D-glyceraldehyde 3-phosphate + dihydroxyacetone phosphate</text>
        <dbReference type="Rhea" id="RHEA:22948"/>
        <dbReference type="ChEBI" id="CHEBI:57642"/>
        <dbReference type="ChEBI" id="CHEBI:58694"/>
        <dbReference type="ChEBI" id="CHEBI:59776"/>
        <dbReference type="EC" id="4.1.2.40"/>
    </reaction>
</comment>
<dbReference type="EMBL" id="UHEF01000001">
    <property type="protein sequence ID" value="SUM89091.1"/>
    <property type="molecule type" value="Genomic_DNA"/>
</dbReference>
<dbReference type="NCBIfam" id="TIGR01232">
    <property type="entry name" value="lacD"/>
    <property type="match status" value="1"/>
</dbReference>
<dbReference type="Proteomes" id="UP000264146">
    <property type="component" value="Chromosome"/>
</dbReference>
<dbReference type="SMART" id="SM01133">
    <property type="entry name" value="DeoC"/>
    <property type="match status" value="1"/>
</dbReference>
<dbReference type="InterPro" id="IPR005927">
    <property type="entry name" value="Tag_1.6-dipho_adolase"/>
</dbReference>
<dbReference type="SUPFAM" id="SSF51569">
    <property type="entry name" value="Aldolase"/>
    <property type="match status" value="1"/>
</dbReference>
<evidence type="ECO:0000256" key="2">
    <source>
        <dbReference type="ARBA" id="ARBA00005191"/>
    </source>
</evidence>
<proteinExistence type="inferred from homology"/>
<dbReference type="GO" id="GO:0019512">
    <property type="term" value="P:lactose catabolic process via tagatose-6-phosphate"/>
    <property type="evidence" value="ECO:0007669"/>
    <property type="project" value="UniProtKB-UniRule"/>
</dbReference>
<evidence type="ECO:0000256" key="1">
    <source>
        <dbReference type="ARBA" id="ARBA00000567"/>
    </source>
</evidence>
<evidence type="ECO:0000256" key="3">
    <source>
        <dbReference type="ARBA" id="ARBA00008679"/>
    </source>
</evidence>
<dbReference type="NCBIfam" id="NF009065">
    <property type="entry name" value="PRK12399.1"/>
    <property type="match status" value="1"/>
</dbReference>
<accession>A0A7Z7VXA7</accession>
<evidence type="ECO:0000313" key="7">
    <source>
        <dbReference type="EMBL" id="CAD7359875.1"/>
    </source>
</evidence>
<comment type="pathway">
    <text evidence="2 6">Carbohydrate metabolism; D-tagatose 6-phosphate degradation; D-glyceraldehyde 3-phosphate and glycerone phosphate from D-tagatose 6-phosphate: step 2/2.</text>
</comment>
<reference evidence="7 9" key="2">
    <citation type="submission" date="2020-11" db="EMBL/GenBank/DDBJ databases">
        <authorList>
            <consortium name="Pathogen Informatics"/>
        </authorList>
    </citation>
    <scope>NUCLEOTIDE SEQUENCE [LARGE SCALE GENOMIC DNA]</scope>
    <source>
        <strain evidence="7 9">NCTC12218</strain>
    </source>
</reference>
<dbReference type="InterPro" id="IPR050552">
    <property type="entry name" value="LacD_aldolase"/>
</dbReference>
<dbReference type="PANTHER" id="PTHR39340">
    <property type="entry name" value="SULFOFRUCTOSEPHOSPHATE ALDOLASE"/>
    <property type="match status" value="1"/>
</dbReference>
<dbReference type="GO" id="GO:0061595">
    <property type="term" value="F:6-deoxy-6-sulfofructose-1-phosphate aldolase activity"/>
    <property type="evidence" value="ECO:0007669"/>
    <property type="project" value="TreeGrafter"/>
</dbReference>
<dbReference type="InterPro" id="IPR002915">
    <property type="entry name" value="DeoC/FbaB/LacD_aldolase"/>
</dbReference>
<dbReference type="InterPro" id="IPR013785">
    <property type="entry name" value="Aldolase_TIM"/>
</dbReference>
<dbReference type="GO" id="GO:1902777">
    <property type="term" value="P:6-sulfoquinovose(1-) catabolic process"/>
    <property type="evidence" value="ECO:0007669"/>
    <property type="project" value="TreeGrafter"/>
</dbReference>
<organism evidence="8">
    <name type="scientific">Staphylococcus schleiferi</name>
    <dbReference type="NCBI Taxonomy" id="1295"/>
    <lineage>
        <taxon>Bacteria</taxon>
        <taxon>Bacillati</taxon>
        <taxon>Bacillota</taxon>
        <taxon>Bacilli</taxon>
        <taxon>Bacillales</taxon>
        <taxon>Staphylococcaceae</taxon>
        <taxon>Staphylococcus</taxon>
    </lineage>
</organism>
<gene>
    <name evidence="8" type="primary">lacD_1</name>
    <name evidence="6" type="synonym">lacD</name>
    <name evidence="8" type="ORF">NCTC12218_01537</name>
</gene>
<keyword evidence="5 6" id="KW-0456">Lyase</keyword>
<dbReference type="HAMAP" id="MF_00734">
    <property type="entry name" value="LacD"/>
    <property type="match status" value="1"/>
</dbReference>
<evidence type="ECO:0000256" key="5">
    <source>
        <dbReference type="ARBA" id="ARBA00023239"/>
    </source>
</evidence>
<dbReference type="GO" id="GO:0009025">
    <property type="term" value="F:tagatose-bisphosphate aldolase activity"/>
    <property type="evidence" value="ECO:0007669"/>
    <property type="project" value="UniProtKB-UniRule"/>
</dbReference>